<proteinExistence type="predicted"/>
<organism evidence="2">
    <name type="scientific">Spongospora subterranea</name>
    <dbReference type="NCBI Taxonomy" id="70186"/>
    <lineage>
        <taxon>Eukaryota</taxon>
        <taxon>Sar</taxon>
        <taxon>Rhizaria</taxon>
        <taxon>Endomyxa</taxon>
        <taxon>Phytomyxea</taxon>
        <taxon>Plasmodiophorida</taxon>
        <taxon>Plasmodiophoridae</taxon>
        <taxon>Spongospora</taxon>
    </lineage>
</organism>
<dbReference type="Pfam" id="PF08393">
    <property type="entry name" value="DHC_N2"/>
    <property type="match status" value="1"/>
</dbReference>
<evidence type="ECO:0000259" key="1">
    <source>
        <dbReference type="Pfam" id="PF08393"/>
    </source>
</evidence>
<reference evidence="2" key="1">
    <citation type="submission" date="2015-04" db="EMBL/GenBank/DDBJ databases">
        <title>The genome sequence of the plant pathogenic Rhizarian Plasmodiophora brassicae reveals insights in its biotrophic life cycle and the origin of chitin synthesis.</title>
        <authorList>
            <person name="Schwelm A."/>
            <person name="Fogelqvist J."/>
            <person name="Knaust A."/>
            <person name="Julke S."/>
            <person name="Lilja T."/>
            <person name="Dhandapani V."/>
            <person name="Bonilla-Rosso G."/>
            <person name="Karlsson M."/>
            <person name="Shevchenko A."/>
            <person name="Choi S.R."/>
            <person name="Kim H.G."/>
            <person name="Park J.Y."/>
            <person name="Lim Y.P."/>
            <person name="Ludwig-Muller J."/>
            <person name="Dixelius C."/>
        </authorList>
    </citation>
    <scope>NUCLEOTIDE SEQUENCE</scope>
    <source>
        <tissue evidence="2">Potato root galls</tissue>
    </source>
</reference>
<protein>
    <recommendedName>
        <fullName evidence="1">Dynein heavy chain linker domain-containing protein</fullName>
    </recommendedName>
</protein>
<accession>A0A0H5RBK9</accession>
<sequence>MGNLVNNFSKDIIRLVKRESTPLTNMIRDMIEEWRSIMPMILDLGNKSLKQKHWEAMFSFIGQEFIFSNNLDLHKIRSVNLLSYPDLIADTVATVGSLFSQRAAC</sequence>
<feature type="domain" description="Dynein heavy chain linker" evidence="1">
    <location>
        <begin position="3"/>
        <end position="92"/>
    </location>
</feature>
<dbReference type="InterPro" id="IPR013602">
    <property type="entry name" value="Dynein_heavy_linker"/>
</dbReference>
<name>A0A0H5RBK9_9EUKA</name>
<dbReference type="EMBL" id="HACM01011163">
    <property type="protein sequence ID" value="CRZ11605.1"/>
    <property type="molecule type" value="Transcribed_RNA"/>
</dbReference>
<dbReference type="AlphaFoldDB" id="A0A0H5RBK9"/>
<evidence type="ECO:0000313" key="2">
    <source>
        <dbReference type="EMBL" id="CRZ11605.1"/>
    </source>
</evidence>